<feature type="transmembrane region" description="Helical" evidence="7">
    <location>
        <begin position="394"/>
        <end position="416"/>
    </location>
</feature>
<dbReference type="AlphaFoldDB" id="N6W646"/>
<evidence type="ECO:0000256" key="5">
    <source>
        <dbReference type="ARBA" id="ARBA00023136"/>
    </source>
</evidence>
<dbReference type="HOGENOM" id="CLU_007100_4_4_11"/>
<dbReference type="InterPro" id="IPR010227">
    <property type="entry name" value="NADH_Q_OxRdtase_chainM/4"/>
</dbReference>
<evidence type="ECO:0000256" key="3">
    <source>
        <dbReference type="ARBA" id="ARBA00022692"/>
    </source>
</evidence>
<evidence type="ECO:0000259" key="8">
    <source>
        <dbReference type="Pfam" id="PF00361"/>
    </source>
</evidence>
<evidence type="ECO:0000313" key="9">
    <source>
        <dbReference type="EMBL" id="ENO17990.1"/>
    </source>
</evidence>
<feature type="transmembrane region" description="Helical" evidence="7">
    <location>
        <begin position="349"/>
        <end position="373"/>
    </location>
</feature>
<dbReference type="Pfam" id="PF00361">
    <property type="entry name" value="Proton_antipo_M"/>
    <property type="match status" value="1"/>
</dbReference>
<feature type="domain" description="NADH:quinone oxidoreductase/Mrp antiporter transmembrane" evidence="8">
    <location>
        <begin position="146"/>
        <end position="441"/>
    </location>
</feature>
<sequence>MREISNMENIMASSFPWLTLLVALPALGVLLLAVIPGLRKTAGKGFALAVSLLELASAIGAALSFDWTQSGSYQLLESHPWIAQMGVTWSLGVNALGLMMILLAVALVPLVLLAGWNEDENEAEAGAYAALVLFLEMFMVVIFAAFDLVVFYIAFEAMLIPLFFMIGRYGVGEAQARRAAAMKFLLYSLAGGLVMLGGIIALWAFAPQHSVAFFRLDQLAAASSMLPTTVQMGAFISFMIAFAIKAPMVPLHTWLPDTAAVSRPGTSVLLVGVLDKIGTFGMIALCLRLFPEAADQAKWVLCALAVLSIIWGGLAANGQDDIMRLVSYTSVSHFGFMVLGIFIGSEIALVGAMFYMVAHGVSIAAMFLLSGWLARRGGTQDMREYGGMQRVTPYLAGLWLTSGLASIALPGLSGFVPEYLVLMGTWKVSIVLACFAVLGVIIAAVYVLMPYQRVFTGEPVKGKDALPDLDLREKSVMAPLIVAMLVLGMYSAPLVGALTPIASDSALGDAPSAVAQTLLEGSSK</sequence>
<evidence type="ECO:0000313" key="10">
    <source>
        <dbReference type="Proteomes" id="UP000013015"/>
    </source>
</evidence>
<dbReference type="EMBL" id="AQHZ01000021">
    <property type="protein sequence ID" value="ENO17990.1"/>
    <property type="molecule type" value="Genomic_DNA"/>
</dbReference>
<keyword evidence="4 7" id="KW-1133">Transmembrane helix</keyword>
<feature type="transmembrane region" description="Helical" evidence="7">
    <location>
        <begin position="46"/>
        <end position="67"/>
    </location>
</feature>
<keyword evidence="10" id="KW-1185">Reference proteome</keyword>
<feature type="transmembrane region" description="Helical" evidence="7">
    <location>
        <begin position="184"/>
        <end position="205"/>
    </location>
</feature>
<keyword evidence="3 6" id="KW-0812">Transmembrane</keyword>
<dbReference type="eggNOG" id="COG1008">
    <property type="taxonomic scope" value="Bacteria"/>
</dbReference>
<evidence type="ECO:0000256" key="6">
    <source>
        <dbReference type="RuleBase" id="RU000320"/>
    </source>
</evidence>
<feature type="transmembrane region" description="Helical" evidence="7">
    <location>
        <begin position="265"/>
        <end position="290"/>
    </location>
</feature>
<feature type="transmembrane region" description="Helical" evidence="7">
    <location>
        <begin position="296"/>
        <end position="316"/>
    </location>
</feature>
<feature type="transmembrane region" description="Helical" evidence="7">
    <location>
        <begin position="152"/>
        <end position="172"/>
    </location>
</feature>
<dbReference type="GO" id="GO:0016020">
    <property type="term" value="C:membrane"/>
    <property type="evidence" value="ECO:0007669"/>
    <property type="project" value="UniProtKB-SubCell"/>
</dbReference>
<comment type="caution">
    <text evidence="9">The sequence shown here is derived from an EMBL/GenBank/DDBJ whole genome shotgun (WGS) entry which is preliminary data.</text>
</comment>
<feature type="transmembrane region" description="Helical" evidence="7">
    <location>
        <begin position="15"/>
        <end position="34"/>
    </location>
</feature>
<feature type="transmembrane region" description="Helical" evidence="7">
    <location>
        <begin position="225"/>
        <end position="244"/>
    </location>
</feature>
<evidence type="ECO:0000256" key="2">
    <source>
        <dbReference type="ARBA" id="ARBA00009025"/>
    </source>
</evidence>
<accession>N6W646</accession>
<feature type="transmembrane region" description="Helical" evidence="7">
    <location>
        <begin position="480"/>
        <end position="502"/>
    </location>
</feature>
<dbReference type="PATRIC" id="fig|888050.3.peg.1204"/>
<evidence type="ECO:0000256" key="1">
    <source>
        <dbReference type="ARBA" id="ARBA00004127"/>
    </source>
</evidence>
<dbReference type="GO" id="GO:0008137">
    <property type="term" value="F:NADH dehydrogenase (ubiquinone) activity"/>
    <property type="evidence" value="ECO:0007669"/>
    <property type="project" value="InterPro"/>
</dbReference>
<feature type="transmembrane region" description="Helical" evidence="7">
    <location>
        <begin position="87"/>
        <end position="113"/>
    </location>
</feature>
<dbReference type="PANTHER" id="PTHR43507">
    <property type="entry name" value="NADH-UBIQUINONE OXIDOREDUCTASE CHAIN 4"/>
    <property type="match status" value="1"/>
</dbReference>
<proteinExistence type="inferred from homology"/>
<evidence type="ECO:0000256" key="7">
    <source>
        <dbReference type="SAM" id="Phobius"/>
    </source>
</evidence>
<dbReference type="STRING" id="888050.HMPREF9004_1262"/>
<feature type="transmembrane region" description="Helical" evidence="7">
    <location>
        <begin position="325"/>
        <end position="343"/>
    </location>
</feature>
<dbReference type="GO" id="GO:0042773">
    <property type="term" value="P:ATP synthesis coupled electron transport"/>
    <property type="evidence" value="ECO:0007669"/>
    <property type="project" value="InterPro"/>
</dbReference>
<dbReference type="PRINTS" id="PR01437">
    <property type="entry name" value="NUOXDRDTASE4"/>
</dbReference>
<organism evidence="9 10">
    <name type="scientific">Schaalia cardiffensis F0333</name>
    <dbReference type="NCBI Taxonomy" id="888050"/>
    <lineage>
        <taxon>Bacteria</taxon>
        <taxon>Bacillati</taxon>
        <taxon>Actinomycetota</taxon>
        <taxon>Actinomycetes</taxon>
        <taxon>Actinomycetales</taxon>
        <taxon>Actinomycetaceae</taxon>
        <taxon>Schaalia</taxon>
    </lineage>
</organism>
<dbReference type="PANTHER" id="PTHR43507:SF1">
    <property type="entry name" value="NADH-UBIQUINONE OXIDOREDUCTASE CHAIN 4"/>
    <property type="match status" value="1"/>
</dbReference>
<dbReference type="GO" id="GO:0012505">
    <property type="term" value="C:endomembrane system"/>
    <property type="evidence" value="ECO:0007669"/>
    <property type="project" value="UniProtKB-SubCell"/>
</dbReference>
<dbReference type="EC" id="1.6.99.5" evidence="9"/>
<dbReference type="Proteomes" id="UP000013015">
    <property type="component" value="Unassembled WGS sequence"/>
</dbReference>
<evidence type="ECO:0000256" key="4">
    <source>
        <dbReference type="ARBA" id="ARBA00022989"/>
    </source>
</evidence>
<feature type="transmembrane region" description="Helical" evidence="7">
    <location>
        <begin position="428"/>
        <end position="449"/>
    </location>
</feature>
<keyword evidence="9" id="KW-0560">Oxidoreductase</keyword>
<reference evidence="9 10" key="1">
    <citation type="submission" date="2013-03" db="EMBL/GenBank/DDBJ databases">
        <title>Reference genome for the Human Microbiome Project.</title>
        <authorList>
            <person name="Aqrawi P."/>
            <person name="Ayvaz T."/>
            <person name="Bess C."/>
            <person name="Blankenburg K."/>
            <person name="Coyle M."/>
            <person name="Deng J."/>
            <person name="Forbes L."/>
            <person name="Fowler G."/>
            <person name="Francisco L."/>
            <person name="Fu Q."/>
            <person name="Gibbs R."/>
            <person name="Gross S."/>
            <person name="Gubbala S."/>
            <person name="Hale W."/>
            <person name="Hemphill L."/>
            <person name="Highlander S."/>
            <person name="Hirani K."/>
            <person name="Jackson L."/>
            <person name="Jakkamsetti A."/>
            <person name="Javaid M."/>
            <person name="Jayaseelan J.C."/>
            <person name="Jiang H."/>
            <person name="Joshi V."/>
            <person name="Korchina V."/>
            <person name="Kovar C."/>
            <person name="Lara F."/>
            <person name="Lee S."/>
            <person name="Liu Y."/>
            <person name="Mata R."/>
            <person name="Mathew T."/>
            <person name="Munidasa M."/>
            <person name="Muzny D."/>
            <person name="Nazareth L."/>
            <person name="Ngo R."/>
            <person name="Nguyen L."/>
            <person name="Nguyen N."/>
            <person name="Okwuonu G."/>
            <person name="Ongeri F."/>
            <person name="Palculict T."/>
            <person name="Patil S."/>
            <person name="Petrosino J."/>
            <person name="Pham C."/>
            <person name="Pham P."/>
            <person name="Pu L.-L."/>
            <person name="Qin X."/>
            <person name="Qu J."/>
            <person name="Reid J."/>
            <person name="Ross M."/>
            <person name="Ruth R."/>
            <person name="Saada N."/>
            <person name="San Lucas F."/>
            <person name="Santibanez J."/>
            <person name="Shang Y."/>
            <person name="Simmons D."/>
            <person name="Song X.-Z."/>
            <person name="Tang L.-Y."/>
            <person name="Thornton R."/>
            <person name="Warren J."/>
            <person name="Weissenberger G."/>
            <person name="Wilczek-Boney K."/>
            <person name="Worley K."/>
            <person name="Youmans B."/>
            <person name="Zhang J."/>
            <person name="Zhang L."/>
            <person name="Zhao Z."/>
            <person name="Zhou C."/>
            <person name="Zhu D."/>
            <person name="Zhu Y."/>
        </authorList>
    </citation>
    <scope>NUCLEOTIDE SEQUENCE [LARGE SCALE GENOMIC DNA]</scope>
    <source>
        <strain evidence="9 10">F0333</strain>
    </source>
</reference>
<dbReference type="InterPro" id="IPR003918">
    <property type="entry name" value="NADH_UbQ_OxRdtase"/>
</dbReference>
<dbReference type="GO" id="GO:0048039">
    <property type="term" value="F:ubiquinone binding"/>
    <property type="evidence" value="ECO:0007669"/>
    <property type="project" value="TreeGrafter"/>
</dbReference>
<feature type="transmembrane region" description="Helical" evidence="7">
    <location>
        <begin position="125"/>
        <end position="146"/>
    </location>
</feature>
<dbReference type="GO" id="GO:0003954">
    <property type="term" value="F:NADH dehydrogenase activity"/>
    <property type="evidence" value="ECO:0007669"/>
    <property type="project" value="TreeGrafter"/>
</dbReference>
<comment type="similarity">
    <text evidence="2">Belongs to the complex I subunit 4 family.</text>
</comment>
<name>N6W646_9ACTO</name>
<protein>
    <submittedName>
        <fullName evidence="9">NADH-quinone oxidoreductase subunit M</fullName>
        <ecNumber evidence="9">1.6.99.5</ecNumber>
    </submittedName>
</protein>
<dbReference type="GO" id="GO:0015990">
    <property type="term" value="P:electron transport coupled proton transport"/>
    <property type="evidence" value="ECO:0007669"/>
    <property type="project" value="TreeGrafter"/>
</dbReference>
<dbReference type="InterPro" id="IPR001750">
    <property type="entry name" value="ND/Mrp_TM"/>
</dbReference>
<gene>
    <name evidence="9" type="primary">nuoM</name>
    <name evidence="9" type="ORF">HMPREF9004_1262</name>
</gene>
<comment type="subcellular location">
    <subcellularLocation>
        <location evidence="1">Endomembrane system</location>
        <topology evidence="1">Multi-pass membrane protein</topology>
    </subcellularLocation>
    <subcellularLocation>
        <location evidence="6">Membrane</location>
        <topology evidence="6">Multi-pass membrane protein</topology>
    </subcellularLocation>
</comment>
<dbReference type="NCBIfam" id="TIGR01972">
    <property type="entry name" value="NDH_I_M"/>
    <property type="match status" value="1"/>
</dbReference>
<keyword evidence="5 7" id="KW-0472">Membrane</keyword>